<organism evidence="1 2">
    <name type="scientific">Cetraspora pellucida</name>
    <dbReference type="NCBI Taxonomy" id="1433469"/>
    <lineage>
        <taxon>Eukaryota</taxon>
        <taxon>Fungi</taxon>
        <taxon>Fungi incertae sedis</taxon>
        <taxon>Mucoromycota</taxon>
        <taxon>Glomeromycotina</taxon>
        <taxon>Glomeromycetes</taxon>
        <taxon>Diversisporales</taxon>
        <taxon>Gigasporaceae</taxon>
        <taxon>Cetraspora</taxon>
    </lineage>
</organism>
<accession>A0ACA9JXV6</accession>
<protein>
    <submittedName>
        <fullName evidence="1">3684_t:CDS:1</fullName>
    </submittedName>
</protein>
<dbReference type="Proteomes" id="UP000789366">
    <property type="component" value="Unassembled WGS sequence"/>
</dbReference>
<keyword evidence="2" id="KW-1185">Reference proteome</keyword>
<evidence type="ECO:0000313" key="1">
    <source>
        <dbReference type="EMBL" id="CAG8441717.1"/>
    </source>
</evidence>
<evidence type="ECO:0000313" key="2">
    <source>
        <dbReference type="Proteomes" id="UP000789366"/>
    </source>
</evidence>
<feature type="non-terminal residue" evidence="1">
    <location>
        <position position="1"/>
    </location>
</feature>
<reference evidence="1" key="1">
    <citation type="submission" date="2021-06" db="EMBL/GenBank/DDBJ databases">
        <authorList>
            <person name="Kallberg Y."/>
            <person name="Tangrot J."/>
            <person name="Rosling A."/>
        </authorList>
    </citation>
    <scope>NUCLEOTIDE SEQUENCE</scope>
    <source>
        <strain evidence="1">28 12/20/2015</strain>
    </source>
</reference>
<comment type="caution">
    <text evidence="1">The sequence shown here is derived from an EMBL/GenBank/DDBJ whole genome shotgun (WGS) entry which is preliminary data.</text>
</comment>
<sequence length="64" mass="7542">AKLKVLILDCPAHPFCCMREVFDLDIPYKKMEIEKFKSFIQALWAIRCALFDIINDYEKIGENC</sequence>
<name>A0ACA9JXV6_9GLOM</name>
<proteinExistence type="predicted"/>
<gene>
    <name evidence="1" type="ORF">SPELUC_LOCUS226</name>
</gene>
<dbReference type="EMBL" id="CAJVPW010000066">
    <property type="protein sequence ID" value="CAG8441717.1"/>
    <property type="molecule type" value="Genomic_DNA"/>
</dbReference>